<keyword evidence="10 19" id="KW-0503">Monooxygenase</keyword>
<comment type="similarity">
    <text evidence="3 19">Belongs to the cytochrome P450 family.</text>
</comment>
<proteinExistence type="inferred from homology"/>
<evidence type="ECO:0000256" key="12">
    <source>
        <dbReference type="ARBA" id="ARBA00023136"/>
    </source>
</evidence>
<keyword evidence="11" id="KW-0496">Mitochondrion</keyword>
<evidence type="ECO:0000256" key="8">
    <source>
        <dbReference type="ARBA" id="ARBA00023002"/>
    </source>
</evidence>
<reference evidence="21" key="1">
    <citation type="submission" date="2025-08" db="UniProtKB">
        <authorList>
            <consortium name="RefSeq"/>
        </authorList>
    </citation>
    <scope>IDENTIFICATION</scope>
</reference>
<dbReference type="Pfam" id="PF00067">
    <property type="entry name" value="p450"/>
    <property type="match status" value="1"/>
</dbReference>
<keyword evidence="12" id="KW-0472">Membrane</keyword>
<evidence type="ECO:0000256" key="3">
    <source>
        <dbReference type="ARBA" id="ARBA00010617"/>
    </source>
</evidence>
<evidence type="ECO:0000256" key="17">
    <source>
        <dbReference type="ARBA" id="ARBA00047970"/>
    </source>
</evidence>
<dbReference type="Gene3D" id="1.10.630.10">
    <property type="entry name" value="Cytochrome P450"/>
    <property type="match status" value="1"/>
</dbReference>
<evidence type="ECO:0000256" key="19">
    <source>
        <dbReference type="RuleBase" id="RU000461"/>
    </source>
</evidence>
<evidence type="ECO:0000256" key="11">
    <source>
        <dbReference type="ARBA" id="ARBA00023128"/>
    </source>
</evidence>
<sequence length="387" mass="43867">MVFLVEQVYGSYVLLAYVMNGLEWRHNRLKLNPCLLRPQAVKKLLPLLASVTEDFSEALKQKVLQSAHGRLTLDIKPSVFNYAAEASCAALFGEKLGLFGQTANSDSLNFIHALNAMFQTTPELLFLPTNLTCWTKGPQWKEHFEAWDCISEYAENCIQKKYEEIAGGCLQNTGGIVTDLLLQGHLSLNRIWANTVDLIAGSVDTTAIPLIMTLFEMARNPSVQQALRQESLAAEDSISRDPSRVTAELPLLQAAIKETLRLYPIGLSLDRIVTSNMVLHNYHIPAGTMVQLAMYSLGRNPQTFNSPEEYRPQRWLESKKSFHHLAFGFGVRQCLGRRVAMMEMLLFLHHMLKSFWVETAFQEDMKFTYRFVLMPTSFPLLTFHTVS</sequence>
<gene>
    <name evidence="21" type="primary">LOC101588922</name>
</gene>
<evidence type="ECO:0000256" key="14">
    <source>
        <dbReference type="ARBA" id="ARBA00042800"/>
    </source>
</evidence>
<evidence type="ECO:0000256" key="4">
    <source>
        <dbReference type="ARBA" id="ARBA00012767"/>
    </source>
</evidence>
<dbReference type="PRINTS" id="PR00385">
    <property type="entry name" value="P450"/>
</dbReference>
<dbReference type="PRINTS" id="PR00463">
    <property type="entry name" value="EP450I"/>
</dbReference>
<dbReference type="GO" id="GO:0071375">
    <property type="term" value="P:cellular response to peptide hormone stimulus"/>
    <property type="evidence" value="ECO:0007669"/>
    <property type="project" value="TreeGrafter"/>
</dbReference>
<dbReference type="PANTHER" id="PTHR24279:SF1">
    <property type="entry name" value="CYTOCHROME P450 11B2, MITOCHONDRIAL"/>
    <property type="match status" value="1"/>
</dbReference>
<evidence type="ECO:0000256" key="15">
    <source>
        <dbReference type="ARBA" id="ARBA00047585"/>
    </source>
</evidence>
<organism evidence="20 21">
    <name type="scientific">Octodon degus</name>
    <name type="common">Degu</name>
    <name type="synonym">Sciurus degus</name>
    <dbReference type="NCBI Taxonomy" id="10160"/>
    <lineage>
        <taxon>Eukaryota</taxon>
        <taxon>Metazoa</taxon>
        <taxon>Chordata</taxon>
        <taxon>Craniata</taxon>
        <taxon>Vertebrata</taxon>
        <taxon>Euteleostomi</taxon>
        <taxon>Mammalia</taxon>
        <taxon>Eutheria</taxon>
        <taxon>Euarchontoglires</taxon>
        <taxon>Glires</taxon>
        <taxon>Rodentia</taxon>
        <taxon>Hystricomorpha</taxon>
        <taxon>Octodontidae</taxon>
        <taxon>Octodon</taxon>
    </lineage>
</organism>
<dbReference type="InterPro" id="IPR002401">
    <property type="entry name" value="Cyt_P450_E_grp-I"/>
</dbReference>
<dbReference type="PANTHER" id="PTHR24279">
    <property type="entry name" value="CYTOCHROME P450"/>
    <property type="match status" value="1"/>
</dbReference>
<comment type="catalytic activity">
    <reaction evidence="17">
        <text>21-hydroxyprogesterone + 2 reduced [adrenodoxin] + O2 + 2 H(+) = corticosterone + 2 oxidized [adrenodoxin] + H2O</text>
        <dbReference type="Rhea" id="RHEA:46104"/>
        <dbReference type="Rhea" id="RHEA-COMP:9998"/>
        <dbReference type="Rhea" id="RHEA-COMP:9999"/>
        <dbReference type="ChEBI" id="CHEBI:15377"/>
        <dbReference type="ChEBI" id="CHEBI:15378"/>
        <dbReference type="ChEBI" id="CHEBI:15379"/>
        <dbReference type="ChEBI" id="CHEBI:16827"/>
        <dbReference type="ChEBI" id="CHEBI:16973"/>
        <dbReference type="ChEBI" id="CHEBI:33737"/>
        <dbReference type="ChEBI" id="CHEBI:33738"/>
    </reaction>
    <physiologicalReaction direction="left-to-right" evidence="17">
        <dbReference type="Rhea" id="RHEA:46105"/>
    </physiologicalReaction>
</comment>
<dbReference type="InterPro" id="IPR017972">
    <property type="entry name" value="Cyt_P450_CS"/>
</dbReference>
<name>A0A6P3VD13_OCTDE</name>
<dbReference type="InterPro" id="IPR050479">
    <property type="entry name" value="CYP11_CYP27_families"/>
</dbReference>
<dbReference type="GO" id="GO:0006704">
    <property type="term" value="P:glucocorticoid biosynthetic process"/>
    <property type="evidence" value="ECO:0007669"/>
    <property type="project" value="TreeGrafter"/>
</dbReference>
<evidence type="ECO:0000256" key="9">
    <source>
        <dbReference type="ARBA" id="ARBA00023004"/>
    </source>
</evidence>
<evidence type="ECO:0000313" key="21">
    <source>
        <dbReference type="RefSeq" id="XP_012371858.1"/>
    </source>
</evidence>
<keyword evidence="7" id="KW-0809">Transit peptide</keyword>
<evidence type="ECO:0000313" key="20">
    <source>
        <dbReference type="Proteomes" id="UP000515203"/>
    </source>
</evidence>
<keyword evidence="13" id="KW-0755">Steroidogenesis</keyword>
<evidence type="ECO:0000256" key="7">
    <source>
        <dbReference type="ARBA" id="ARBA00022946"/>
    </source>
</evidence>
<evidence type="ECO:0000256" key="16">
    <source>
        <dbReference type="ARBA" id="ARBA00047946"/>
    </source>
</evidence>
<dbReference type="GO" id="GO:0047783">
    <property type="term" value="F:corticosterone 18-monooxygenase activity"/>
    <property type="evidence" value="ECO:0007669"/>
    <property type="project" value="TreeGrafter"/>
</dbReference>
<dbReference type="InterPro" id="IPR001128">
    <property type="entry name" value="Cyt_P450"/>
</dbReference>
<dbReference type="InterPro" id="IPR036396">
    <property type="entry name" value="Cyt_P450_sf"/>
</dbReference>
<evidence type="ECO:0000256" key="10">
    <source>
        <dbReference type="ARBA" id="ARBA00023033"/>
    </source>
</evidence>
<dbReference type="FunCoup" id="A0A6P3VD13">
    <property type="interactions" value="443"/>
</dbReference>
<dbReference type="SUPFAM" id="SSF48264">
    <property type="entry name" value="Cytochrome P450"/>
    <property type="match status" value="1"/>
</dbReference>
<keyword evidence="9 18" id="KW-0408">Iron</keyword>
<dbReference type="GO" id="GO:0004507">
    <property type="term" value="F:steroid 11-beta-monooxygenase activity"/>
    <property type="evidence" value="ECO:0007669"/>
    <property type="project" value="UniProtKB-EC"/>
</dbReference>
<evidence type="ECO:0000256" key="13">
    <source>
        <dbReference type="ARBA" id="ARBA00023250"/>
    </source>
</evidence>
<dbReference type="GeneID" id="101588922"/>
<keyword evidence="6 18" id="KW-0479">Metal-binding</keyword>
<keyword evidence="20" id="KW-1185">Reference proteome</keyword>
<dbReference type="PROSITE" id="PS00086">
    <property type="entry name" value="CYTOCHROME_P450"/>
    <property type="match status" value="1"/>
</dbReference>
<keyword evidence="8 19" id="KW-0560">Oxidoreductase</keyword>
<evidence type="ECO:0000256" key="18">
    <source>
        <dbReference type="PIRSR" id="PIRSR602401-1"/>
    </source>
</evidence>
<protein>
    <recommendedName>
        <fullName evidence="4">steroid 11beta-monooxygenase</fullName>
        <ecNumber evidence="4">1.14.15.4</ecNumber>
    </recommendedName>
    <alternativeName>
        <fullName evidence="14">Cytochrome P450C11</fullName>
    </alternativeName>
</protein>
<comment type="subcellular location">
    <subcellularLocation>
        <location evidence="2">Mitochondrion membrane</location>
    </subcellularLocation>
</comment>
<dbReference type="GO" id="GO:0034650">
    <property type="term" value="P:cortisol metabolic process"/>
    <property type="evidence" value="ECO:0007669"/>
    <property type="project" value="TreeGrafter"/>
</dbReference>
<dbReference type="Proteomes" id="UP000515203">
    <property type="component" value="Unplaced"/>
</dbReference>
<comment type="cofactor">
    <cofactor evidence="1 18">
        <name>heme</name>
        <dbReference type="ChEBI" id="CHEBI:30413"/>
    </cofactor>
</comment>
<dbReference type="GO" id="GO:0005743">
    <property type="term" value="C:mitochondrial inner membrane"/>
    <property type="evidence" value="ECO:0007669"/>
    <property type="project" value="TreeGrafter"/>
</dbReference>
<dbReference type="OrthoDB" id="3945418at2759"/>
<dbReference type="EC" id="1.14.15.4" evidence="4"/>
<evidence type="ECO:0000256" key="6">
    <source>
        <dbReference type="ARBA" id="ARBA00022723"/>
    </source>
</evidence>
<dbReference type="GO" id="GO:0020037">
    <property type="term" value="F:heme binding"/>
    <property type="evidence" value="ECO:0007669"/>
    <property type="project" value="InterPro"/>
</dbReference>
<accession>A0A6P3VD13</accession>
<dbReference type="GO" id="GO:0032342">
    <property type="term" value="P:aldosterone biosynthetic process"/>
    <property type="evidence" value="ECO:0007669"/>
    <property type="project" value="TreeGrafter"/>
</dbReference>
<comment type="catalytic activity">
    <reaction evidence="16">
        <text>a steroid + 2 reduced [adrenodoxin] + O2 + 2 H(+) = an 11beta-hydroxysteroid + 2 oxidized [adrenodoxin] + H2O</text>
        <dbReference type="Rhea" id="RHEA:15629"/>
        <dbReference type="Rhea" id="RHEA-COMP:9998"/>
        <dbReference type="Rhea" id="RHEA-COMP:9999"/>
        <dbReference type="ChEBI" id="CHEBI:15377"/>
        <dbReference type="ChEBI" id="CHEBI:15378"/>
        <dbReference type="ChEBI" id="CHEBI:15379"/>
        <dbReference type="ChEBI" id="CHEBI:33737"/>
        <dbReference type="ChEBI" id="CHEBI:33738"/>
        <dbReference type="ChEBI" id="CHEBI:35341"/>
        <dbReference type="ChEBI" id="CHEBI:35346"/>
        <dbReference type="EC" id="1.14.15.4"/>
    </reaction>
    <physiologicalReaction direction="left-to-right" evidence="16">
        <dbReference type="Rhea" id="RHEA:15630"/>
    </physiologicalReaction>
</comment>
<dbReference type="AlphaFoldDB" id="A0A6P3VD13"/>
<comment type="catalytic activity">
    <reaction evidence="15">
        <text>21-hydroxyprogesterone + 2 reduced [adrenodoxin] + O2 + 2 H(+) = 18-hydroxy-11-deoxycorticosterone + 2 oxidized [adrenodoxin] + H2O</text>
        <dbReference type="Rhea" id="RHEA:76151"/>
        <dbReference type="Rhea" id="RHEA-COMP:9998"/>
        <dbReference type="Rhea" id="RHEA-COMP:9999"/>
        <dbReference type="ChEBI" id="CHEBI:15377"/>
        <dbReference type="ChEBI" id="CHEBI:15378"/>
        <dbReference type="ChEBI" id="CHEBI:15379"/>
        <dbReference type="ChEBI" id="CHEBI:16973"/>
        <dbReference type="ChEBI" id="CHEBI:33737"/>
        <dbReference type="ChEBI" id="CHEBI:33738"/>
        <dbReference type="ChEBI" id="CHEBI:195166"/>
    </reaction>
    <physiologicalReaction direction="left-to-right" evidence="15">
        <dbReference type="Rhea" id="RHEA:76152"/>
    </physiologicalReaction>
</comment>
<dbReference type="GO" id="GO:0008203">
    <property type="term" value="P:cholesterol metabolic process"/>
    <property type="evidence" value="ECO:0007669"/>
    <property type="project" value="TreeGrafter"/>
</dbReference>
<dbReference type="RefSeq" id="XP_012371858.1">
    <property type="nucleotide sequence ID" value="XM_012516404.1"/>
</dbReference>
<dbReference type="GO" id="GO:0005506">
    <property type="term" value="F:iron ion binding"/>
    <property type="evidence" value="ECO:0007669"/>
    <property type="project" value="InterPro"/>
</dbReference>
<dbReference type="InParanoid" id="A0A6P3VD13"/>
<evidence type="ECO:0000256" key="5">
    <source>
        <dbReference type="ARBA" id="ARBA00022617"/>
    </source>
</evidence>
<evidence type="ECO:0000256" key="1">
    <source>
        <dbReference type="ARBA" id="ARBA00001971"/>
    </source>
</evidence>
<evidence type="ECO:0000256" key="2">
    <source>
        <dbReference type="ARBA" id="ARBA00004325"/>
    </source>
</evidence>
<keyword evidence="5 18" id="KW-0349">Heme</keyword>
<feature type="binding site" description="axial binding residue" evidence="18">
    <location>
        <position position="334"/>
    </location>
    <ligand>
        <name>heme</name>
        <dbReference type="ChEBI" id="CHEBI:30413"/>
    </ligand>
    <ligandPart>
        <name>Fe</name>
        <dbReference type="ChEBI" id="CHEBI:18248"/>
    </ligandPart>
</feature>